<reference evidence="1" key="2">
    <citation type="submission" date="2021-09" db="EMBL/GenBank/DDBJ databases">
        <authorList>
            <person name="Jia N."/>
            <person name="Wang J."/>
            <person name="Shi W."/>
            <person name="Du L."/>
            <person name="Sun Y."/>
            <person name="Zhan W."/>
            <person name="Jiang J."/>
            <person name="Wang Q."/>
            <person name="Zhang B."/>
            <person name="Ji P."/>
            <person name="Sakyi L.B."/>
            <person name="Cui X."/>
            <person name="Yuan T."/>
            <person name="Jiang B."/>
            <person name="Yang W."/>
            <person name="Lam T.T.-Y."/>
            <person name="Chang Q."/>
            <person name="Ding S."/>
            <person name="Wang X."/>
            <person name="Zhu J."/>
            <person name="Ruan X."/>
            <person name="Zhao L."/>
            <person name="Wei J."/>
            <person name="Que T."/>
            <person name="Du C."/>
            <person name="Cheng J."/>
            <person name="Dai P."/>
            <person name="Han X."/>
            <person name="Huang E."/>
            <person name="Gao Y."/>
            <person name="Liu J."/>
            <person name="Shao H."/>
            <person name="Ye R."/>
            <person name="Li L."/>
            <person name="Wei W."/>
            <person name="Wang X."/>
            <person name="Wang C."/>
            <person name="Huo Q."/>
            <person name="Li W."/>
            <person name="Guo W."/>
            <person name="Chen H."/>
            <person name="Chen S."/>
            <person name="Zhou L."/>
            <person name="Zhou L."/>
            <person name="Ni X."/>
            <person name="Tian J."/>
            <person name="Zhou Y."/>
            <person name="Sheng Y."/>
            <person name="Liu T."/>
            <person name="Pan Y."/>
            <person name="Xia L."/>
            <person name="Li J."/>
            <person name="Zhao F."/>
            <person name="Cao W."/>
        </authorList>
    </citation>
    <scope>NUCLEOTIDE SEQUENCE</scope>
    <source>
        <strain evidence="1">Rmic-2018</strain>
        <tissue evidence="1">Larvae</tissue>
    </source>
</reference>
<protein>
    <submittedName>
        <fullName evidence="1">Uncharacterized protein</fullName>
    </submittedName>
</protein>
<dbReference type="Gene3D" id="3.40.390.10">
    <property type="entry name" value="Collagenase (Catalytic Domain)"/>
    <property type="match status" value="1"/>
</dbReference>
<reference evidence="1" key="1">
    <citation type="journal article" date="2020" name="Cell">
        <title>Large-Scale Comparative Analyses of Tick Genomes Elucidate Their Genetic Diversity and Vector Capacities.</title>
        <authorList>
            <consortium name="Tick Genome and Microbiome Consortium (TIGMIC)"/>
            <person name="Jia N."/>
            <person name="Wang J."/>
            <person name="Shi W."/>
            <person name="Du L."/>
            <person name="Sun Y."/>
            <person name="Zhan W."/>
            <person name="Jiang J.F."/>
            <person name="Wang Q."/>
            <person name="Zhang B."/>
            <person name="Ji P."/>
            <person name="Bell-Sakyi L."/>
            <person name="Cui X.M."/>
            <person name="Yuan T.T."/>
            <person name="Jiang B.G."/>
            <person name="Yang W.F."/>
            <person name="Lam T.T."/>
            <person name="Chang Q.C."/>
            <person name="Ding S.J."/>
            <person name="Wang X.J."/>
            <person name="Zhu J.G."/>
            <person name="Ruan X.D."/>
            <person name="Zhao L."/>
            <person name="Wei J.T."/>
            <person name="Ye R.Z."/>
            <person name="Que T.C."/>
            <person name="Du C.H."/>
            <person name="Zhou Y.H."/>
            <person name="Cheng J.X."/>
            <person name="Dai P.F."/>
            <person name="Guo W.B."/>
            <person name="Han X.H."/>
            <person name="Huang E.J."/>
            <person name="Li L.F."/>
            <person name="Wei W."/>
            <person name="Gao Y.C."/>
            <person name="Liu J.Z."/>
            <person name="Shao H.Z."/>
            <person name="Wang X."/>
            <person name="Wang C.C."/>
            <person name="Yang T.C."/>
            <person name="Huo Q.B."/>
            <person name="Li W."/>
            <person name="Chen H.Y."/>
            <person name="Chen S.E."/>
            <person name="Zhou L.G."/>
            <person name="Ni X.B."/>
            <person name="Tian J.H."/>
            <person name="Sheng Y."/>
            <person name="Liu T."/>
            <person name="Pan Y.S."/>
            <person name="Xia L.Y."/>
            <person name="Li J."/>
            <person name="Zhao F."/>
            <person name="Cao W.C."/>
        </authorList>
    </citation>
    <scope>NUCLEOTIDE SEQUENCE</scope>
    <source>
        <strain evidence="1">Rmic-2018</strain>
    </source>
</reference>
<evidence type="ECO:0000313" key="2">
    <source>
        <dbReference type="Proteomes" id="UP000821866"/>
    </source>
</evidence>
<dbReference type="GO" id="GO:0004222">
    <property type="term" value="F:metalloendopeptidase activity"/>
    <property type="evidence" value="ECO:0007669"/>
    <property type="project" value="InterPro"/>
</dbReference>
<dbReference type="GO" id="GO:0006508">
    <property type="term" value="P:proteolysis"/>
    <property type="evidence" value="ECO:0007669"/>
    <property type="project" value="InterPro"/>
</dbReference>
<dbReference type="Proteomes" id="UP000821866">
    <property type="component" value="Chromosome 3"/>
</dbReference>
<name>A0A9J6E8E0_RHIMP</name>
<gene>
    <name evidence="1" type="ORF">HPB51_011879</name>
</gene>
<keyword evidence="2" id="KW-1185">Reference proteome</keyword>
<evidence type="ECO:0000313" key="1">
    <source>
        <dbReference type="EMBL" id="KAH8030835.1"/>
    </source>
</evidence>
<dbReference type="InterPro" id="IPR024079">
    <property type="entry name" value="MetalloPept_cat_dom_sf"/>
</dbReference>
<dbReference type="InterPro" id="IPR000718">
    <property type="entry name" value="Peptidase_M13"/>
</dbReference>
<proteinExistence type="predicted"/>
<sequence length="114" mass="12784">MKTFCKRGRRCLAPSAREDADVVDDIPAAAAALRVVWKAWQKAKARNSSLEMRLGPAQSDAVLFVSHCYFSCGRDEYHELLCNVPLMHSHDFARLYGCAKGSHMNPEKKCNITI</sequence>
<accession>A0A9J6E8E0</accession>
<organism evidence="1 2">
    <name type="scientific">Rhipicephalus microplus</name>
    <name type="common">Cattle tick</name>
    <name type="synonym">Boophilus microplus</name>
    <dbReference type="NCBI Taxonomy" id="6941"/>
    <lineage>
        <taxon>Eukaryota</taxon>
        <taxon>Metazoa</taxon>
        <taxon>Ecdysozoa</taxon>
        <taxon>Arthropoda</taxon>
        <taxon>Chelicerata</taxon>
        <taxon>Arachnida</taxon>
        <taxon>Acari</taxon>
        <taxon>Parasitiformes</taxon>
        <taxon>Ixodida</taxon>
        <taxon>Ixodoidea</taxon>
        <taxon>Ixodidae</taxon>
        <taxon>Rhipicephalinae</taxon>
        <taxon>Rhipicephalus</taxon>
        <taxon>Boophilus</taxon>
    </lineage>
</organism>
<dbReference type="SUPFAM" id="SSF55486">
    <property type="entry name" value="Metalloproteases ('zincins'), catalytic domain"/>
    <property type="match status" value="1"/>
</dbReference>
<dbReference type="EMBL" id="JABSTU010000005">
    <property type="protein sequence ID" value="KAH8030835.1"/>
    <property type="molecule type" value="Genomic_DNA"/>
</dbReference>
<dbReference type="AlphaFoldDB" id="A0A9J6E8E0"/>
<comment type="caution">
    <text evidence="1">The sequence shown here is derived from an EMBL/GenBank/DDBJ whole genome shotgun (WGS) entry which is preliminary data.</text>
</comment>
<dbReference type="PROSITE" id="PS51885">
    <property type="entry name" value="NEPRILYSIN"/>
    <property type="match status" value="1"/>
</dbReference>